<dbReference type="InterPro" id="IPR011701">
    <property type="entry name" value="MFS"/>
</dbReference>
<sequence length="388" mass="38957">MPRSLPPLLVALLVIYSLHQMLISVIAPLSVELGLTPAQLGLVFTVASVTIALSSPLWGLLLDATGPRPVLFAGLGLCVAGPAGFAVAVAFGIDETLTPDLAFVMVLLFRSFLFSLGLAALSVAALAVAGTSTHHERTTAIGLVGAMQGLASAIGPMAGGALALASLQVPLYLSPVIAVALALGVLIFFKPAEGPRDVVPSRPWELVPAFVAGFLMYLSFVLVQTVAVFLTADGERVEAGALDATLMASAIGLAVAQGMIVPLQKWPAVRLMRIGAPMALAGYAVIAVAPSQINSVFAVVAAGVGFAVTGFAARASLGVGTARQGLIAGLVTATGGMTFVVGPMLSALLYDMAPIAPVIAAGAAAAVATGVSLLPTISRGSMTVSGAN</sequence>
<dbReference type="GO" id="GO:0022857">
    <property type="term" value="F:transmembrane transporter activity"/>
    <property type="evidence" value="ECO:0007669"/>
    <property type="project" value="InterPro"/>
</dbReference>
<dbReference type="AlphaFoldDB" id="A0A1I6FI31"/>
<accession>A0A1I6FI31</accession>
<dbReference type="PANTHER" id="PTHR23546:SF1">
    <property type="entry name" value="MEMBRANE PROTEIN"/>
    <property type="match status" value="1"/>
</dbReference>
<keyword evidence="4 5" id="KW-0472">Membrane</keyword>
<dbReference type="PANTHER" id="PTHR23546">
    <property type="entry name" value="TRANSPORT PROTEIN"/>
    <property type="match status" value="1"/>
</dbReference>
<dbReference type="Pfam" id="PF07690">
    <property type="entry name" value="MFS_1"/>
    <property type="match status" value="1"/>
</dbReference>
<evidence type="ECO:0000256" key="3">
    <source>
        <dbReference type="ARBA" id="ARBA00022989"/>
    </source>
</evidence>
<reference evidence="8" key="1">
    <citation type="submission" date="2016-10" db="EMBL/GenBank/DDBJ databases">
        <authorList>
            <person name="Varghese N."/>
            <person name="Submissions S."/>
        </authorList>
    </citation>
    <scope>NUCLEOTIDE SEQUENCE [LARGE SCALE GENOMIC DNA]</scope>
    <source>
        <strain evidence="8">DSM 44232</strain>
    </source>
</reference>
<keyword evidence="2 5" id="KW-0812">Transmembrane</keyword>
<dbReference type="EMBL" id="FOYL01000020">
    <property type="protein sequence ID" value="SFR29603.1"/>
    <property type="molecule type" value="Genomic_DNA"/>
</dbReference>
<dbReference type="Proteomes" id="UP000198583">
    <property type="component" value="Unassembled WGS sequence"/>
</dbReference>
<dbReference type="Gene3D" id="1.20.1250.20">
    <property type="entry name" value="MFS general substrate transporter like domains"/>
    <property type="match status" value="1"/>
</dbReference>
<feature type="transmembrane region" description="Helical" evidence="5">
    <location>
        <begin position="103"/>
        <end position="128"/>
    </location>
</feature>
<feature type="transmembrane region" description="Helical" evidence="5">
    <location>
        <begin position="270"/>
        <end position="289"/>
    </location>
</feature>
<evidence type="ECO:0000256" key="4">
    <source>
        <dbReference type="ARBA" id="ARBA00023136"/>
    </source>
</evidence>
<evidence type="ECO:0000256" key="2">
    <source>
        <dbReference type="ARBA" id="ARBA00022692"/>
    </source>
</evidence>
<protein>
    <submittedName>
        <fullName evidence="7">Na+/melibiose symporter</fullName>
    </submittedName>
</protein>
<keyword evidence="3 5" id="KW-1133">Transmembrane helix</keyword>
<feature type="domain" description="Major facilitator superfamily (MFS) profile" evidence="6">
    <location>
        <begin position="1"/>
        <end position="193"/>
    </location>
</feature>
<dbReference type="GO" id="GO:0005886">
    <property type="term" value="C:plasma membrane"/>
    <property type="evidence" value="ECO:0007669"/>
    <property type="project" value="UniProtKB-SubCell"/>
</dbReference>
<evidence type="ECO:0000259" key="6">
    <source>
        <dbReference type="PROSITE" id="PS50850"/>
    </source>
</evidence>
<feature type="transmembrane region" description="Helical" evidence="5">
    <location>
        <begin position="244"/>
        <end position="263"/>
    </location>
</feature>
<feature type="transmembrane region" description="Helical" evidence="5">
    <location>
        <begin position="295"/>
        <end position="313"/>
    </location>
</feature>
<dbReference type="SUPFAM" id="SSF103473">
    <property type="entry name" value="MFS general substrate transporter"/>
    <property type="match status" value="1"/>
</dbReference>
<proteinExistence type="predicted"/>
<name>A0A1I6FI31_9PSEU</name>
<feature type="transmembrane region" description="Helical" evidence="5">
    <location>
        <begin position="70"/>
        <end position="91"/>
    </location>
</feature>
<keyword evidence="8" id="KW-1185">Reference proteome</keyword>
<feature type="transmembrane region" description="Helical" evidence="5">
    <location>
        <begin position="355"/>
        <end position="374"/>
    </location>
</feature>
<dbReference type="InterPro" id="IPR020846">
    <property type="entry name" value="MFS_dom"/>
</dbReference>
<comment type="subcellular location">
    <subcellularLocation>
        <location evidence="1">Cell membrane</location>
        <topology evidence="1">Multi-pass membrane protein</topology>
    </subcellularLocation>
</comment>
<gene>
    <name evidence="7" type="ORF">SAMN04488564_12076</name>
</gene>
<evidence type="ECO:0000313" key="8">
    <source>
        <dbReference type="Proteomes" id="UP000198583"/>
    </source>
</evidence>
<feature type="transmembrane region" description="Helical" evidence="5">
    <location>
        <begin position="38"/>
        <end position="58"/>
    </location>
</feature>
<dbReference type="PROSITE" id="PS50850">
    <property type="entry name" value="MFS"/>
    <property type="match status" value="1"/>
</dbReference>
<feature type="transmembrane region" description="Helical" evidence="5">
    <location>
        <begin position="325"/>
        <end position="349"/>
    </location>
</feature>
<feature type="transmembrane region" description="Helical" evidence="5">
    <location>
        <begin position="210"/>
        <end position="232"/>
    </location>
</feature>
<feature type="transmembrane region" description="Helical" evidence="5">
    <location>
        <begin position="171"/>
        <end position="189"/>
    </location>
</feature>
<organism evidence="7 8">
    <name type="scientific">Lentzea waywayandensis</name>
    <dbReference type="NCBI Taxonomy" id="84724"/>
    <lineage>
        <taxon>Bacteria</taxon>
        <taxon>Bacillati</taxon>
        <taxon>Actinomycetota</taxon>
        <taxon>Actinomycetes</taxon>
        <taxon>Pseudonocardiales</taxon>
        <taxon>Pseudonocardiaceae</taxon>
        <taxon>Lentzea</taxon>
    </lineage>
</organism>
<dbReference type="OrthoDB" id="9793283at2"/>
<evidence type="ECO:0000256" key="5">
    <source>
        <dbReference type="SAM" id="Phobius"/>
    </source>
</evidence>
<dbReference type="RefSeq" id="WP_143139075.1">
    <property type="nucleotide sequence ID" value="NZ_FOYL01000020.1"/>
</dbReference>
<dbReference type="STRING" id="84724.SAMN04488564_12076"/>
<evidence type="ECO:0000256" key="1">
    <source>
        <dbReference type="ARBA" id="ARBA00004651"/>
    </source>
</evidence>
<dbReference type="InterPro" id="IPR036259">
    <property type="entry name" value="MFS_trans_sf"/>
</dbReference>
<feature type="transmembrane region" description="Helical" evidence="5">
    <location>
        <begin position="140"/>
        <end position="165"/>
    </location>
</feature>
<evidence type="ECO:0000313" key="7">
    <source>
        <dbReference type="EMBL" id="SFR29603.1"/>
    </source>
</evidence>